<dbReference type="AlphaFoldDB" id="A0A2N5M9N5"/>
<evidence type="ECO:0000256" key="1">
    <source>
        <dbReference type="SAM" id="MobiDB-lite"/>
    </source>
</evidence>
<feature type="compositionally biased region" description="Basic and acidic residues" evidence="1">
    <location>
        <begin position="47"/>
        <end position="69"/>
    </location>
</feature>
<dbReference type="Proteomes" id="UP000234748">
    <property type="component" value="Unassembled WGS sequence"/>
</dbReference>
<organism evidence="2 3">
    <name type="scientific">Peribacillus deserti</name>
    <dbReference type="NCBI Taxonomy" id="673318"/>
    <lineage>
        <taxon>Bacteria</taxon>
        <taxon>Bacillati</taxon>
        <taxon>Bacillota</taxon>
        <taxon>Bacilli</taxon>
        <taxon>Bacillales</taxon>
        <taxon>Bacillaceae</taxon>
        <taxon>Peribacillus</taxon>
    </lineage>
</organism>
<reference evidence="2 3" key="1">
    <citation type="submission" date="2017-11" db="EMBL/GenBank/DDBJ databases">
        <title>Comparitive Functional Genomics of Dry Heat Resistant strains isolated from the Viking Spacecraft.</title>
        <authorList>
            <person name="Seuylemezian A."/>
            <person name="Cooper K."/>
            <person name="Vaishampayan P."/>
        </authorList>
    </citation>
    <scope>NUCLEOTIDE SEQUENCE [LARGE SCALE GENOMIC DNA]</scope>
    <source>
        <strain evidence="2 3">V1-29</strain>
    </source>
</reference>
<feature type="region of interest" description="Disordered" evidence="1">
    <location>
        <begin position="47"/>
        <end position="109"/>
    </location>
</feature>
<name>A0A2N5M9N5_9BACI</name>
<proteinExistence type="predicted"/>
<gene>
    <name evidence="2" type="ORF">CUU66_04460</name>
</gene>
<accession>A0A2N5M9N5</accession>
<protein>
    <submittedName>
        <fullName evidence="2">Uncharacterized protein</fullName>
    </submittedName>
</protein>
<evidence type="ECO:0000313" key="2">
    <source>
        <dbReference type="EMBL" id="PLT31062.1"/>
    </source>
</evidence>
<evidence type="ECO:0000313" key="3">
    <source>
        <dbReference type="Proteomes" id="UP000234748"/>
    </source>
</evidence>
<sequence length="109" mass="11989">MVKFLILPLVFLCAIGYGVYHYGTNIASEKIMDKVTTDLENSGEIEEVKQAIENDPEIKKLITDSKENTSTDNNDTVSDTEQASQQASAETKGDVNSVDESNPPFTTKE</sequence>
<feature type="compositionally biased region" description="Polar residues" evidence="1">
    <location>
        <begin position="98"/>
        <end position="109"/>
    </location>
</feature>
<feature type="compositionally biased region" description="Low complexity" evidence="1">
    <location>
        <begin position="70"/>
        <end position="80"/>
    </location>
</feature>
<keyword evidence="3" id="KW-1185">Reference proteome</keyword>
<dbReference type="EMBL" id="PGUY01000013">
    <property type="protein sequence ID" value="PLT31062.1"/>
    <property type="molecule type" value="Genomic_DNA"/>
</dbReference>
<comment type="caution">
    <text evidence="2">The sequence shown here is derived from an EMBL/GenBank/DDBJ whole genome shotgun (WGS) entry which is preliminary data.</text>
</comment>